<reference evidence="4 5" key="1">
    <citation type="submission" date="2019-04" db="EMBL/GenBank/DDBJ databases">
        <authorList>
            <person name="Feng G."/>
            <person name="Zhu H."/>
        </authorList>
    </citation>
    <scope>NUCLEOTIDE SEQUENCE [LARGE SCALE GENOMIC DNA]</scope>
    <source>
        <strain evidence="4 5">6HR-1</strain>
    </source>
</reference>
<feature type="compositionally biased region" description="Pro residues" evidence="1">
    <location>
        <begin position="268"/>
        <end position="291"/>
    </location>
</feature>
<dbReference type="PRINTS" id="PR00834">
    <property type="entry name" value="PROTEASES2C"/>
</dbReference>
<evidence type="ECO:0000256" key="2">
    <source>
        <dbReference type="SAM" id="SignalP"/>
    </source>
</evidence>
<comment type="caution">
    <text evidence="4">The sequence shown here is derived from an EMBL/GenBank/DDBJ whole genome shotgun (WGS) entry which is preliminary data.</text>
</comment>
<dbReference type="Gene3D" id="2.40.10.10">
    <property type="entry name" value="Trypsin-like serine proteases"/>
    <property type="match status" value="2"/>
</dbReference>
<organism evidence="4 5">
    <name type="scientific">Methylobacterium nonmethylotrophicum</name>
    <dbReference type="NCBI Taxonomy" id="1141884"/>
    <lineage>
        <taxon>Bacteria</taxon>
        <taxon>Pseudomonadati</taxon>
        <taxon>Pseudomonadota</taxon>
        <taxon>Alphaproteobacteria</taxon>
        <taxon>Hyphomicrobiales</taxon>
        <taxon>Methylobacteriaceae</taxon>
        <taxon>Methylobacterium</taxon>
    </lineage>
</organism>
<dbReference type="Pfam" id="PF13365">
    <property type="entry name" value="Trypsin_2"/>
    <property type="match status" value="1"/>
</dbReference>
<dbReference type="PANTHER" id="PTHR43019">
    <property type="entry name" value="SERINE ENDOPROTEASE DEGS"/>
    <property type="match status" value="1"/>
</dbReference>
<dbReference type="Proteomes" id="UP000297535">
    <property type="component" value="Unassembled WGS sequence"/>
</dbReference>
<evidence type="ECO:0000313" key="4">
    <source>
        <dbReference type="EMBL" id="TGE00535.1"/>
    </source>
</evidence>
<dbReference type="PANTHER" id="PTHR43019:SF23">
    <property type="entry name" value="PROTEASE DO-LIKE 5, CHLOROPLASTIC"/>
    <property type="match status" value="1"/>
</dbReference>
<dbReference type="Gene3D" id="1.10.101.10">
    <property type="entry name" value="PGBD-like superfamily/PGBD"/>
    <property type="match status" value="1"/>
</dbReference>
<dbReference type="EMBL" id="SRLB01000005">
    <property type="protein sequence ID" value="TGE00535.1"/>
    <property type="molecule type" value="Genomic_DNA"/>
</dbReference>
<dbReference type="InterPro" id="IPR043504">
    <property type="entry name" value="Peptidase_S1_PA_chymotrypsin"/>
</dbReference>
<proteinExistence type="predicted"/>
<dbReference type="GO" id="GO:0004252">
    <property type="term" value="F:serine-type endopeptidase activity"/>
    <property type="evidence" value="ECO:0007669"/>
    <property type="project" value="InterPro"/>
</dbReference>
<dbReference type="Pfam" id="PF01471">
    <property type="entry name" value="PG_binding_1"/>
    <property type="match status" value="1"/>
</dbReference>
<accession>A0A4Z0NTJ8</accession>
<dbReference type="InterPro" id="IPR009003">
    <property type="entry name" value="Peptidase_S1_PA"/>
</dbReference>
<dbReference type="InterPro" id="IPR036365">
    <property type="entry name" value="PGBD-like_sf"/>
</dbReference>
<dbReference type="SUPFAM" id="SSF50494">
    <property type="entry name" value="Trypsin-like serine proteases"/>
    <property type="match status" value="1"/>
</dbReference>
<dbReference type="OrthoDB" id="1522627at2"/>
<sequence>MARYAAPLTALLVGLALAGPPAAAQAPAGYAEAESRFAFLETERRVRLQTLLTAAGYWTGMPNVTFGRRLFDAVAQFQGENGFRPTGWLDGAQIARLRVLATPKLAQWGLRTIAHPFRPVSIWAPMGLGLTAERTARGLELKDPTRRLSLAYNYLQNVAVADAFAYTVEKFQREGATLHYKVLRPDFFAISASQDGIDIYMRYHQDGPGALGFVLRWDTRATDLSAERIAVLVSASLWSAMTPDAPFIPLPEIGAPDARAVALPPVQTAPPAVPSPPPAVAALPPATPPAAKPRDSSGTGFFVGGSGEVLTNAHVVEDCGRVEVRGPLGAVPAQVVARDAANDLAILRTGLTPPKVAALRMGIRLGEPVAAFGYPLAGVLSTSGNFTLGNVTALTGLGDNTSYLQVSAPVQPGNSGGPLLDGNGNFVGVVTAKLNALKVMVATNGDIPQNVNFALKGAVAATFLESNGVAFTAGSAAAPMAPADLADHAKAMSVSVTCR</sequence>
<gene>
    <name evidence="4" type="ORF">EU555_07215</name>
</gene>
<evidence type="ECO:0000259" key="3">
    <source>
        <dbReference type="Pfam" id="PF01471"/>
    </source>
</evidence>
<dbReference type="InterPro" id="IPR002477">
    <property type="entry name" value="Peptidoglycan-bd-like"/>
</dbReference>
<dbReference type="RefSeq" id="WP_135414000.1">
    <property type="nucleotide sequence ID" value="NZ_SRLB01000005.1"/>
</dbReference>
<protein>
    <submittedName>
        <fullName evidence="4">Peptidoglycan-binding protein</fullName>
    </submittedName>
</protein>
<feature type="domain" description="Peptidoglycan binding-like" evidence="3">
    <location>
        <begin position="43"/>
        <end position="97"/>
    </location>
</feature>
<dbReference type="InterPro" id="IPR036366">
    <property type="entry name" value="PGBDSf"/>
</dbReference>
<dbReference type="InterPro" id="IPR001940">
    <property type="entry name" value="Peptidase_S1C"/>
</dbReference>
<dbReference type="SUPFAM" id="SSF47090">
    <property type="entry name" value="PGBD-like"/>
    <property type="match status" value="1"/>
</dbReference>
<dbReference type="GO" id="GO:0006508">
    <property type="term" value="P:proteolysis"/>
    <property type="evidence" value="ECO:0007669"/>
    <property type="project" value="InterPro"/>
</dbReference>
<evidence type="ECO:0000256" key="1">
    <source>
        <dbReference type="SAM" id="MobiDB-lite"/>
    </source>
</evidence>
<feature type="signal peptide" evidence="2">
    <location>
        <begin position="1"/>
        <end position="18"/>
    </location>
</feature>
<evidence type="ECO:0000313" key="5">
    <source>
        <dbReference type="Proteomes" id="UP000297535"/>
    </source>
</evidence>
<dbReference type="AlphaFoldDB" id="A0A4Z0NTJ8"/>
<keyword evidence="5" id="KW-1185">Reference proteome</keyword>
<feature type="region of interest" description="Disordered" evidence="1">
    <location>
        <begin position="268"/>
        <end position="298"/>
    </location>
</feature>
<name>A0A4Z0NTJ8_9HYPH</name>
<feature type="chain" id="PRO_5021339071" evidence="2">
    <location>
        <begin position="19"/>
        <end position="499"/>
    </location>
</feature>
<keyword evidence="2" id="KW-0732">Signal</keyword>